<organism evidence="7 8">
    <name type="scientific">Candidatus Jidaibacter acanthamoebae</name>
    <dbReference type="NCBI Taxonomy" id="86105"/>
    <lineage>
        <taxon>Bacteria</taxon>
        <taxon>Pseudomonadati</taxon>
        <taxon>Pseudomonadota</taxon>
        <taxon>Alphaproteobacteria</taxon>
        <taxon>Rickettsiales</taxon>
        <taxon>Candidatus Midichloriaceae</taxon>
        <taxon>Candidatus Jidaibacter</taxon>
    </lineage>
</organism>
<evidence type="ECO:0000259" key="6">
    <source>
        <dbReference type="PROSITE" id="PS51635"/>
    </source>
</evidence>
<dbReference type="AlphaFoldDB" id="A0A0C1QYW8"/>
<dbReference type="SMART" id="SM00248">
    <property type="entry name" value="ANK"/>
    <property type="match status" value="5"/>
</dbReference>
<feature type="repeat" description="ANK" evidence="4">
    <location>
        <begin position="585"/>
        <end position="617"/>
    </location>
</feature>
<feature type="short sequence motif" description="DGA/G" evidence="5">
    <location>
        <begin position="197"/>
        <end position="199"/>
    </location>
</feature>
<dbReference type="PANTHER" id="PTHR46394:SF1">
    <property type="entry name" value="PNPLA DOMAIN-CONTAINING PROTEIN"/>
    <property type="match status" value="1"/>
</dbReference>
<dbReference type="Proteomes" id="UP000031258">
    <property type="component" value="Unassembled WGS sequence"/>
</dbReference>
<feature type="active site" description="Proton acceptor" evidence="5">
    <location>
        <position position="197"/>
    </location>
</feature>
<accession>A0A0C1QYW8</accession>
<keyword evidence="8" id="KW-1185">Reference proteome</keyword>
<feature type="repeat" description="ANK" evidence="4">
    <location>
        <begin position="552"/>
        <end position="584"/>
    </location>
</feature>
<dbReference type="PROSITE" id="PS50297">
    <property type="entry name" value="ANK_REP_REGION"/>
    <property type="match status" value="4"/>
</dbReference>
<comment type="catalytic activity">
    <reaction evidence="3">
        <text>a 1,2-diacyl-sn-glycero-3-phosphocholine + H2O = a 1-acyl-sn-glycero-3-phosphocholine + a fatty acid + H(+)</text>
        <dbReference type="Rhea" id="RHEA:15801"/>
        <dbReference type="ChEBI" id="CHEBI:15377"/>
        <dbReference type="ChEBI" id="CHEBI:15378"/>
        <dbReference type="ChEBI" id="CHEBI:28868"/>
        <dbReference type="ChEBI" id="CHEBI:57643"/>
        <dbReference type="ChEBI" id="CHEBI:58168"/>
        <dbReference type="EC" id="3.1.1.4"/>
    </reaction>
    <physiologicalReaction direction="left-to-right" evidence="3">
        <dbReference type="Rhea" id="RHEA:15802"/>
    </physiologicalReaction>
</comment>
<feature type="active site" description="Nucleophile" evidence="5">
    <location>
        <position position="43"/>
    </location>
</feature>
<name>A0A0C1QYW8_9RICK</name>
<dbReference type="InterPro" id="IPR002110">
    <property type="entry name" value="Ankyrin_rpt"/>
</dbReference>
<sequence length="648" mass="73908">MRYKYENLVFEGGGIKGLGYIGAIEVLEKEGILSHIKRVAGTSAGAITALLLGLNYELSETREELEKLFFKSYNLANTLLGIPMVTLNLINHYGIEPADFFLKWAEKIVEQKLGNKDATFKDLYKAILNQKGDGYKLRYMYFTGTNLSTGYYEIFSHEHTPQMRIADAVRISMSIPLVFTAKHYTMPGRTEPDIYVDGGVLNNYPLHIFDEYNQPNMRTLGFRVDPFEEISVLRDAGAPQRNKIDNLISYAKALYTTTQNVSNNITRRSDDKLRTVFIDITGVNTLSFKLSEEKKEEIIDSGRKETEKYFSSIPEKLKTDRMRLEKYDRKKIYEKADRVYLQPIDESTGKIQYWFENMTSEGIFDKYKYIDRLKLQEKSCAIELWSGSTNDKLKIIELTTNMDVLEEIKKWDRGKDKLHSDINKLNELPYLIKIQDWKREEYVEQKPKTKVISLELTEAAHNGNINKVIDLLSQGVAPDSQDKHGRTALHHAAELGYDRIIELLLSNDPAAKINIQDNIRETALHMACFSGNLNAAKLLIKGGIGINTANAYGTTALHRAARIGNKDIIELLVNSDAGIDIQDNKGRTPLHIAVEYGQVEAVKLLLSHNALYMIKDNNDKTPKDYAEGFELKEIFKRIEKGKGLELDR</sequence>
<dbReference type="EC" id="3.1.1.4" evidence="1"/>
<feature type="short sequence motif" description="GXGXXG" evidence="5">
    <location>
        <begin position="12"/>
        <end position="17"/>
    </location>
</feature>
<evidence type="ECO:0000256" key="1">
    <source>
        <dbReference type="ARBA" id="ARBA00013278"/>
    </source>
</evidence>
<dbReference type="GO" id="GO:0016042">
    <property type="term" value="P:lipid catabolic process"/>
    <property type="evidence" value="ECO:0007669"/>
    <property type="project" value="UniProtKB-UniRule"/>
</dbReference>
<evidence type="ECO:0000313" key="7">
    <source>
        <dbReference type="EMBL" id="KIE05195.1"/>
    </source>
</evidence>
<dbReference type="Gene3D" id="1.25.40.20">
    <property type="entry name" value="Ankyrin repeat-containing domain"/>
    <property type="match status" value="3"/>
</dbReference>
<feature type="domain" description="PNPLA" evidence="6">
    <location>
        <begin position="8"/>
        <end position="210"/>
    </location>
</feature>
<dbReference type="SUPFAM" id="SSF52151">
    <property type="entry name" value="FabD/lysophospholipase-like"/>
    <property type="match status" value="1"/>
</dbReference>
<dbReference type="Pfam" id="PF12796">
    <property type="entry name" value="Ank_2"/>
    <property type="match status" value="1"/>
</dbReference>
<dbReference type="STRING" id="86105.NF27_EI00020"/>
<dbReference type="GO" id="GO:0004623">
    <property type="term" value="F:phospholipase A2 activity"/>
    <property type="evidence" value="ECO:0007669"/>
    <property type="project" value="UniProtKB-EC"/>
</dbReference>
<evidence type="ECO:0000256" key="3">
    <source>
        <dbReference type="ARBA" id="ARBA00023422"/>
    </source>
</evidence>
<dbReference type="OrthoDB" id="5290098at2"/>
<dbReference type="InterPro" id="IPR016035">
    <property type="entry name" value="Acyl_Trfase/lysoPLipase"/>
</dbReference>
<keyword evidence="5" id="KW-0378">Hydrolase</keyword>
<dbReference type="InterPro" id="IPR036770">
    <property type="entry name" value="Ankyrin_rpt-contain_sf"/>
</dbReference>
<keyword evidence="5" id="KW-0442">Lipid degradation</keyword>
<dbReference type="RefSeq" id="WP_053332611.1">
    <property type="nucleotide sequence ID" value="NZ_JSWE01000109.1"/>
</dbReference>
<evidence type="ECO:0000313" key="8">
    <source>
        <dbReference type="Proteomes" id="UP000031258"/>
    </source>
</evidence>
<proteinExistence type="predicted"/>
<feature type="short sequence motif" description="GXSXG" evidence="5">
    <location>
        <begin position="41"/>
        <end position="45"/>
    </location>
</feature>
<protein>
    <recommendedName>
        <fullName evidence="1">phospholipase A2</fullName>
        <ecNumber evidence="1">3.1.1.4</ecNumber>
    </recommendedName>
</protein>
<feature type="repeat" description="ANK" evidence="4">
    <location>
        <begin position="519"/>
        <end position="551"/>
    </location>
</feature>
<evidence type="ECO:0000256" key="4">
    <source>
        <dbReference type="PROSITE-ProRule" id="PRU00023"/>
    </source>
</evidence>
<evidence type="ECO:0000256" key="2">
    <source>
        <dbReference type="ARBA" id="ARBA00023098"/>
    </source>
</evidence>
<dbReference type="InterPro" id="IPR002641">
    <property type="entry name" value="PNPLA_dom"/>
</dbReference>
<evidence type="ECO:0000256" key="5">
    <source>
        <dbReference type="PROSITE-ProRule" id="PRU01161"/>
    </source>
</evidence>
<dbReference type="SUPFAM" id="SSF48403">
    <property type="entry name" value="Ankyrin repeat"/>
    <property type="match status" value="1"/>
</dbReference>
<dbReference type="PROSITE" id="PS50088">
    <property type="entry name" value="ANK_REPEAT"/>
    <property type="match status" value="4"/>
</dbReference>
<comment type="caution">
    <text evidence="7">The sequence shown here is derived from an EMBL/GenBank/DDBJ whole genome shotgun (WGS) entry which is preliminary data.</text>
</comment>
<feature type="repeat" description="ANK" evidence="4">
    <location>
        <begin position="484"/>
        <end position="507"/>
    </location>
</feature>
<reference evidence="7 8" key="1">
    <citation type="submission" date="2014-11" db="EMBL/GenBank/DDBJ databases">
        <title>A Rickettsiales Symbiont of Amoebae With Ancient Features.</title>
        <authorList>
            <person name="Schulz F."/>
            <person name="Martijn J."/>
            <person name="Wascher F."/>
            <person name="Kostanjsek R."/>
            <person name="Ettema T.J."/>
            <person name="Horn M."/>
        </authorList>
    </citation>
    <scope>NUCLEOTIDE SEQUENCE [LARGE SCALE GENOMIC DNA]</scope>
    <source>
        <strain evidence="7 8">UWC36</strain>
    </source>
</reference>
<dbReference type="EMBL" id="JSWE01000109">
    <property type="protein sequence ID" value="KIE05195.1"/>
    <property type="molecule type" value="Genomic_DNA"/>
</dbReference>
<dbReference type="InterPro" id="IPR052580">
    <property type="entry name" value="Lipid_Hydrolase"/>
</dbReference>
<gene>
    <name evidence="7" type="ORF">NF27_EI00020</name>
</gene>
<dbReference type="CDD" id="cd07207">
    <property type="entry name" value="Pat_ExoU_VipD_like"/>
    <property type="match status" value="1"/>
</dbReference>
<keyword evidence="4" id="KW-0040">ANK repeat</keyword>
<dbReference type="PROSITE" id="PS51635">
    <property type="entry name" value="PNPLA"/>
    <property type="match status" value="1"/>
</dbReference>
<dbReference type="PATRIC" id="fig|86105.3.peg.1027"/>
<dbReference type="Gene3D" id="3.40.1090.10">
    <property type="entry name" value="Cytosolic phospholipase A2 catalytic domain"/>
    <property type="match status" value="2"/>
</dbReference>
<dbReference type="PANTHER" id="PTHR46394">
    <property type="entry name" value="ANNEXIN"/>
    <property type="match status" value="1"/>
</dbReference>
<keyword evidence="2 5" id="KW-0443">Lipid metabolism</keyword>
<dbReference type="Pfam" id="PF13857">
    <property type="entry name" value="Ank_5"/>
    <property type="match status" value="1"/>
</dbReference>
<dbReference type="Pfam" id="PF01734">
    <property type="entry name" value="Patatin"/>
    <property type="match status" value="1"/>
</dbReference>